<evidence type="ECO:0000313" key="2">
    <source>
        <dbReference type="EMBL" id="TNV77967.1"/>
    </source>
</evidence>
<accession>A0A8J8NMH5</accession>
<comment type="caution">
    <text evidence="2">The sequence shown here is derived from an EMBL/GenBank/DDBJ whole genome shotgun (WGS) entry which is preliminary data.</text>
</comment>
<reference evidence="2" key="1">
    <citation type="submission" date="2019-06" db="EMBL/GenBank/DDBJ databases">
        <authorList>
            <person name="Zheng W."/>
        </authorList>
    </citation>
    <scope>NUCLEOTIDE SEQUENCE</scope>
    <source>
        <strain evidence="2">QDHG01</strain>
    </source>
</reference>
<gene>
    <name evidence="2" type="ORF">FGO68_gene5846</name>
</gene>
<evidence type="ECO:0000313" key="3">
    <source>
        <dbReference type="Proteomes" id="UP000785679"/>
    </source>
</evidence>
<dbReference type="Proteomes" id="UP000785679">
    <property type="component" value="Unassembled WGS sequence"/>
</dbReference>
<dbReference type="EMBL" id="RRYP01011089">
    <property type="protein sequence ID" value="TNV77967.1"/>
    <property type="molecule type" value="Genomic_DNA"/>
</dbReference>
<dbReference type="AlphaFoldDB" id="A0A8J8NMH5"/>
<sequence>MDNLIQVTELFTEDQNVLEEDELSTIQDTLLGKRKKRDSALENPEQIDNDEGPANFTVKPVCDEKVSDELRERLNGMCHVVWYQLETWKDAKSMDTLNEKITVLEFVRRIQKEYEWLIEAKAEQISILLQDKIIPIGEYVSEDLYRSSMNHPISVCWPKAMKYYRREDFMAEIYPQVSRLKKMGTVTHSHMFKRALERQGKVEIMNTRLDILQYLRIQKIEAKEMWRQDQRMQEFCRILLKNALDKKVDPRYEQFQLFDAFRVTFMKFRREFKLAAFDTMTNTHGILVVTHKKMVKEAVYQAMEDLRFLCRARNIDYMYALASNLHEFQFVYYDRQRELTSHGADFKDFFQLSPIYKLYIREKNYTYADNDLKMIISLIREISLRCFELAKRYKAKQIVESSCIDNTDELF</sequence>
<name>A0A8J8NMH5_HALGN</name>
<proteinExistence type="predicted"/>
<evidence type="ECO:0000256" key="1">
    <source>
        <dbReference type="SAM" id="MobiDB-lite"/>
    </source>
</evidence>
<organism evidence="2 3">
    <name type="scientific">Halteria grandinella</name>
    <dbReference type="NCBI Taxonomy" id="5974"/>
    <lineage>
        <taxon>Eukaryota</taxon>
        <taxon>Sar</taxon>
        <taxon>Alveolata</taxon>
        <taxon>Ciliophora</taxon>
        <taxon>Intramacronucleata</taxon>
        <taxon>Spirotrichea</taxon>
        <taxon>Stichotrichia</taxon>
        <taxon>Sporadotrichida</taxon>
        <taxon>Halteriidae</taxon>
        <taxon>Halteria</taxon>
    </lineage>
</organism>
<keyword evidence="3" id="KW-1185">Reference proteome</keyword>
<dbReference type="OrthoDB" id="10455832at2759"/>
<feature type="region of interest" description="Disordered" evidence="1">
    <location>
        <begin position="34"/>
        <end position="54"/>
    </location>
</feature>
<protein>
    <submittedName>
        <fullName evidence="2">Uncharacterized protein</fullName>
    </submittedName>
</protein>